<keyword evidence="6 7" id="KW-0694">RNA-binding</keyword>
<dbReference type="Gene3D" id="3.40.50.150">
    <property type="entry name" value="Vaccinia Virus protein VP39"/>
    <property type="match status" value="1"/>
</dbReference>
<keyword evidence="9" id="KW-0175">Coiled coil</keyword>
<feature type="binding site" evidence="7 8">
    <location>
        <position position="81"/>
    </location>
    <ligand>
        <name>S-adenosyl-L-methionine</name>
        <dbReference type="ChEBI" id="CHEBI:59789"/>
    </ligand>
</feature>
<dbReference type="HAMAP" id="MF_00607">
    <property type="entry name" value="16SrRNA_methyltr_A"/>
    <property type="match status" value="1"/>
</dbReference>
<comment type="function">
    <text evidence="7">Specifically dimethylates two adjacent adenosines (A1518 and A1519) in the loop of a conserved hairpin near the 3'-end of 16S rRNA in the 30S particle. May play a critical role in biogenesis of 30S subunits.</text>
</comment>
<dbReference type="InterPro" id="IPR020598">
    <property type="entry name" value="rRNA_Ade_methylase_Trfase_N"/>
</dbReference>
<dbReference type="PROSITE" id="PS51689">
    <property type="entry name" value="SAM_RNA_A_N6_MT"/>
    <property type="match status" value="1"/>
</dbReference>
<proteinExistence type="inferred from homology"/>
<dbReference type="EC" id="2.1.1.182" evidence="7"/>
<dbReference type="EMBL" id="LBUU01000005">
    <property type="protein sequence ID" value="KKQ70312.1"/>
    <property type="molecule type" value="Genomic_DNA"/>
</dbReference>
<comment type="catalytic activity">
    <reaction evidence="7">
        <text>adenosine(1518)/adenosine(1519) in 16S rRNA + 4 S-adenosyl-L-methionine = N(6)-dimethyladenosine(1518)/N(6)-dimethyladenosine(1519) in 16S rRNA + 4 S-adenosyl-L-homocysteine + 4 H(+)</text>
        <dbReference type="Rhea" id="RHEA:19609"/>
        <dbReference type="Rhea" id="RHEA-COMP:10232"/>
        <dbReference type="Rhea" id="RHEA-COMP:10233"/>
        <dbReference type="ChEBI" id="CHEBI:15378"/>
        <dbReference type="ChEBI" id="CHEBI:57856"/>
        <dbReference type="ChEBI" id="CHEBI:59789"/>
        <dbReference type="ChEBI" id="CHEBI:74411"/>
        <dbReference type="ChEBI" id="CHEBI:74493"/>
        <dbReference type="EC" id="2.1.1.182"/>
    </reaction>
</comment>
<dbReference type="InterPro" id="IPR029063">
    <property type="entry name" value="SAM-dependent_MTases_sf"/>
</dbReference>
<evidence type="ECO:0000256" key="3">
    <source>
        <dbReference type="ARBA" id="ARBA00022603"/>
    </source>
</evidence>
<protein>
    <recommendedName>
        <fullName evidence="7">Ribosomal RNA small subunit methyltransferase A</fullName>
        <ecNumber evidence="7">2.1.1.182</ecNumber>
    </recommendedName>
    <alternativeName>
        <fullName evidence="7">16S rRNA (adenine(1518)-N(6)/adenine(1519)-N(6))-dimethyltransferase</fullName>
    </alternativeName>
    <alternativeName>
        <fullName evidence="7">16S rRNA dimethyladenosine transferase</fullName>
    </alternativeName>
    <alternativeName>
        <fullName evidence="7">16S rRNA dimethylase</fullName>
    </alternativeName>
    <alternativeName>
        <fullName evidence="7">S-adenosylmethionine-6-N', N'-adenosyl(rRNA) dimethyltransferase</fullName>
    </alternativeName>
</protein>
<dbReference type="InterPro" id="IPR011530">
    <property type="entry name" value="rRNA_adenine_dimethylase"/>
</dbReference>
<feature type="binding site" evidence="7 8">
    <location>
        <position position="160"/>
    </location>
    <ligand>
        <name>S-adenosyl-L-methionine</name>
        <dbReference type="ChEBI" id="CHEBI:59789"/>
    </ligand>
</feature>
<comment type="similarity">
    <text evidence="7">Belongs to the class I-like SAM-binding methyltransferase superfamily. rRNA adenine N(6)-methyltransferase family. RsmA subfamily.</text>
</comment>
<dbReference type="SMART" id="SM00650">
    <property type="entry name" value="rADc"/>
    <property type="match status" value="1"/>
</dbReference>
<keyword evidence="4 7" id="KW-0808">Transferase</keyword>
<keyword evidence="1 7" id="KW-0963">Cytoplasm</keyword>
<evidence type="ECO:0000256" key="6">
    <source>
        <dbReference type="ARBA" id="ARBA00022884"/>
    </source>
</evidence>
<keyword evidence="3 7" id="KW-0489">Methyltransferase</keyword>
<dbReference type="GO" id="GO:0052908">
    <property type="term" value="F:16S rRNA (adenine(1518)-N(6)/adenine(1519)-N(6))-dimethyltransferase activity"/>
    <property type="evidence" value="ECO:0007669"/>
    <property type="project" value="UniProtKB-EC"/>
</dbReference>
<evidence type="ECO:0000256" key="8">
    <source>
        <dbReference type="PROSITE-ProRule" id="PRU01026"/>
    </source>
</evidence>
<dbReference type="SUPFAM" id="SSF53335">
    <property type="entry name" value="S-adenosyl-L-methionine-dependent methyltransferases"/>
    <property type="match status" value="1"/>
</dbReference>
<name>A0A0G0JUF9_9BACT</name>
<reference evidence="11 12" key="1">
    <citation type="journal article" date="2015" name="Nature">
        <title>rRNA introns, odd ribosomes, and small enigmatic genomes across a large radiation of phyla.</title>
        <authorList>
            <person name="Brown C.T."/>
            <person name="Hug L.A."/>
            <person name="Thomas B.C."/>
            <person name="Sharon I."/>
            <person name="Castelle C.J."/>
            <person name="Singh A."/>
            <person name="Wilkins M.J."/>
            <person name="Williams K.H."/>
            <person name="Banfield J.F."/>
        </authorList>
    </citation>
    <scope>NUCLEOTIDE SEQUENCE [LARGE SCALE GENOMIC DNA]</scope>
</reference>
<evidence type="ECO:0000259" key="10">
    <source>
        <dbReference type="SMART" id="SM00650"/>
    </source>
</evidence>
<evidence type="ECO:0000313" key="11">
    <source>
        <dbReference type="EMBL" id="KKQ70312.1"/>
    </source>
</evidence>
<dbReference type="AlphaFoldDB" id="A0A0G0JUF9"/>
<comment type="caution">
    <text evidence="11">The sequence shown here is derived from an EMBL/GenBank/DDBJ whole genome shotgun (WGS) entry which is preliminary data.</text>
</comment>
<accession>A0A0G0JUF9</accession>
<evidence type="ECO:0000256" key="9">
    <source>
        <dbReference type="SAM" id="Coils"/>
    </source>
</evidence>
<dbReference type="InterPro" id="IPR020596">
    <property type="entry name" value="rRNA_Ade_Mease_Trfase_CS"/>
</dbReference>
<dbReference type="Proteomes" id="UP000034022">
    <property type="component" value="Unassembled WGS sequence"/>
</dbReference>
<feature type="binding site" evidence="7 8">
    <location>
        <position position="33"/>
    </location>
    <ligand>
        <name>S-adenosyl-L-methionine</name>
        <dbReference type="ChEBI" id="CHEBI:59789"/>
    </ligand>
</feature>
<feature type="binding site" evidence="7 8">
    <location>
        <position position="60"/>
    </location>
    <ligand>
        <name>S-adenosyl-L-methionine</name>
        <dbReference type="ChEBI" id="CHEBI:59789"/>
    </ligand>
</feature>
<evidence type="ECO:0000256" key="1">
    <source>
        <dbReference type="ARBA" id="ARBA00022490"/>
    </source>
</evidence>
<keyword evidence="2 7" id="KW-0698">rRNA processing</keyword>
<evidence type="ECO:0000313" key="12">
    <source>
        <dbReference type="Proteomes" id="UP000034022"/>
    </source>
</evidence>
<evidence type="ECO:0000256" key="2">
    <source>
        <dbReference type="ARBA" id="ARBA00022552"/>
    </source>
</evidence>
<evidence type="ECO:0000256" key="7">
    <source>
        <dbReference type="HAMAP-Rule" id="MF_00607"/>
    </source>
</evidence>
<dbReference type="GO" id="GO:0003723">
    <property type="term" value="F:RNA binding"/>
    <property type="evidence" value="ECO:0007669"/>
    <property type="project" value="UniProtKB-UniRule"/>
</dbReference>
<dbReference type="PATRIC" id="fig|1618638.3.peg.615"/>
<evidence type="ECO:0000256" key="5">
    <source>
        <dbReference type="ARBA" id="ARBA00022691"/>
    </source>
</evidence>
<dbReference type="Pfam" id="PF00398">
    <property type="entry name" value="RrnaAD"/>
    <property type="match status" value="1"/>
</dbReference>
<keyword evidence="5 7" id="KW-0949">S-adenosyl-L-methionine</keyword>
<dbReference type="InterPro" id="IPR023165">
    <property type="entry name" value="rRNA_Ade_diMease-like_C"/>
</dbReference>
<dbReference type="GO" id="GO:0005829">
    <property type="term" value="C:cytosol"/>
    <property type="evidence" value="ECO:0007669"/>
    <property type="project" value="TreeGrafter"/>
</dbReference>
<evidence type="ECO:0000256" key="4">
    <source>
        <dbReference type="ARBA" id="ARBA00022679"/>
    </source>
</evidence>
<dbReference type="PANTHER" id="PTHR11727:SF7">
    <property type="entry name" value="DIMETHYLADENOSINE TRANSFERASE-RELATED"/>
    <property type="match status" value="1"/>
</dbReference>
<dbReference type="PANTHER" id="PTHR11727">
    <property type="entry name" value="DIMETHYLADENOSINE TRANSFERASE"/>
    <property type="match status" value="1"/>
</dbReference>
<feature type="coiled-coil region" evidence="9">
    <location>
        <begin position="127"/>
        <end position="154"/>
    </location>
</feature>
<sequence>MIYMENIDMNLFQKTEEICKKNNIIPSRSKGQNFLIEENIYDRIVEVARINKDDTVLEVGPGLGFLTEKLAEKAGRVVAVELDDVLAGLLGRRFDKVENVEVVNENILDFNFKFEILNFNSIFNDLIINESEKKDKLEIENLKLNKNLKLKIKNYKVVANLPYNITSIFLRKFLESENKPETMTLMLQKEVAERIVAKPGKMSLLAVSVQFYADAEIVGYVPRVAFWPVPAVESAVIKLEVRSKKLEIDNKAFFRMVKFGFGSRRKMLKNNLAGCYKIGQEKVGEWFKECGFDEKIRAQELSVDDWIRLFGVIE</sequence>
<comment type="subcellular location">
    <subcellularLocation>
        <location evidence="7">Cytoplasm</location>
    </subcellularLocation>
</comment>
<feature type="binding site" evidence="7 8">
    <location>
        <position position="35"/>
    </location>
    <ligand>
        <name>S-adenosyl-L-methionine</name>
        <dbReference type="ChEBI" id="CHEBI:59789"/>
    </ligand>
</feature>
<dbReference type="PROSITE" id="PS01131">
    <property type="entry name" value="RRNA_A_DIMETH"/>
    <property type="match status" value="1"/>
</dbReference>
<gene>
    <name evidence="7" type="primary">rsmA</name>
    <name evidence="7" type="synonym">ksgA</name>
    <name evidence="11" type="ORF">US91_C0005G0017</name>
</gene>
<comment type="caution">
    <text evidence="7 8">Lacks conserved residue(s) required for the propagation of feature annotation.</text>
</comment>
<dbReference type="InterPro" id="IPR001737">
    <property type="entry name" value="KsgA/Erm"/>
</dbReference>
<organism evidence="11 12">
    <name type="scientific">Candidatus Falkowbacteria bacterium GW2011_GWE1_38_31</name>
    <dbReference type="NCBI Taxonomy" id="1618638"/>
    <lineage>
        <taxon>Bacteria</taxon>
        <taxon>Candidatus Falkowiibacteriota</taxon>
    </lineage>
</organism>
<dbReference type="Gene3D" id="1.10.8.100">
    <property type="entry name" value="Ribosomal RNA adenine dimethylase-like, domain 2"/>
    <property type="match status" value="1"/>
</dbReference>
<feature type="domain" description="Ribosomal RNA adenine methylase transferase N-terminal" evidence="10">
    <location>
        <begin position="40"/>
        <end position="243"/>
    </location>
</feature>